<accession>A0A2H1JDJ6</accession>
<dbReference type="GeneID" id="60904726"/>
<dbReference type="AlphaFoldDB" id="A0A2H1JDJ6"/>
<sequence length="115" mass="13296">MWTQSSKENRLLIMGHEGECEYTDAQKWMVIKGRKWRRTDPELPEDMVAELKSHLGTARNAVRTAKKTGTDEDVSAARNRVNIAKHGLGERGDYWWQLCADKRLARAEDALDRLR</sequence>
<dbReference type="Proteomes" id="UP000234342">
    <property type="component" value="Unassembled WGS sequence"/>
</dbReference>
<gene>
    <name evidence="1" type="ORF">BANT10_01889</name>
</gene>
<evidence type="ECO:0000313" key="2">
    <source>
        <dbReference type="Proteomes" id="UP000234342"/>
    </source>
</evidence>
<keyword evidence="2" id="KW-1185">Reference proteome</keyword>
<evidence type="ECO:0008006" key="3">
    <source>
        <dbReference type="Google" id="ProtNLM"/>
    </source>
</evidence>
<reference evidence="2" key="1">
    <citation type="submission" date="2017-03" db="EMBL/GenBank/DDBJ databases">
        <authorList>
            <person name="Monnet C."/>
        </authorList>
    </citation>
    <scope>NUCLEOTIDE SEQUENCE [LARGE SCALE GENOMIC DNA]</scope>
    <source>
        <strain evidence="2">P10</strain>
    </source>
</reference>
<dbReference type="EMBL" id="FXZE01000007">
    <property type="protein sequence ID" value="SMX85461.1"/>
    <property type="molecule type" value="Genomic_DNA"/>
</dbReference>
<proteinExistence type="predicted"/>
<dbReference type="RefSeq" id="WP_233429384.1">
    <property type="nucleotide sequence ID" value="NZ_FXZE01000007.1"/>
</dbReference>
<organism evidence="1 2">
    <name type="scientific">Brevibacterium antiquum</name>
    <dbReference type="NCBI Taxonomy" id="234835"/>
    <lineage>
        <taxon>Bacteria</taxon>
        <taxon>Bacillati</taxon>
        <taxon>Actinomycetota</taxon>
        <taxon>Actinomycetes</taxon>
        <taxon>Micrococcales</taxon>
        <taxon>Brevibacteriaceae</taxon>
        <taxon>Brevibacterium</taxon>
    </lineage>
</organism>
<evidence type="ECO:0000313" key="1">
    <source>
        <dbReference type="EMBL" id="SMX85461.1"/>
    </source>
</evidence>
<name>A0A2H1JDJ6_9MICO</name>
<protein>
    <recommendedName>
        <fullName evidence="3">Biopolymer transporter Tol</fullName>
    </recommendedName>
</protein>